<accession>A0A8S1PIH4</accession>
<name>A0A8S1PIH4_9CILI</name>
<dbReference type="GO" id="GO:0005525">
    <property type="term" value="F:GTP binding"/>
    <property type="evidence" value="ECO:0007669"/>
    <property type="project" value="InterPro"/>
</dbReference>
<proteinExistence type="predicted"/>
<dbReference type="Proteomes" id="UP000692954">
    <property type="component" value="Unassembled WGS sequence"/>
</dbReference>
<dbReference type="EMBL" id="CAJJDN010000078">
    <property type="protein sequence ID" value="CAD8102824.1"/>
    <property type="molecule type" value="Genomic_DNA"/>
</dbReference>
<reference evidence="1" key="1">
    <citation type="submission" date="2021-01" db="EMBL/GenBank/DDBJ databases">
        <authorList>
            <consortium name="Genoscope - CEA"/>
            <person name="William W."/>
        </authorList>
    </citation>
    <scope>NUCLEOTIDE SEQUENCE</scope>
</reference>
<protein>
    <recommendedName>
        <fullName evidence="3">G domain-containing protein</fullName>
    </recommendedName>
</protein>
<evidence type="ECO:0000313" key="1">
    <source>
        <dbReference type="EMBL" id="CAD8102824.1"/>
    </source>
</evidence>
<gene>
    <name evidence="1" type="ORF">PSON_ATCC_30995.1.T0780218</name>
</gene>
<keyword evidence="2" id="KW-1185">Reference proteome</keyword>
<comment type="caution">
    <text evidence="1">The sequence shown here is derived from an EMBL/GenBank/DDBJ whole genome shotgun (WGS) entry which is preliminary data.</text>
</comment>
<organism evidence="1 2">
    <name type="scientific">Paramecium sonneborni</name>
    <dbReference type="NCBI Taxonomy" id="65129"/>
    <lineage>
        <taxon>Eukaryota</taxon>
        <taxon>Sar</taxon>
        <taxon>Alveolata</taxon>
        <taxon>Ciliophora</taxon>
        <taxon>Intramacronucleata</taxon>
        <taxon>Oligohymenophorea</taxon>
        <taxon>Peniculida</taxon>
        <taxon>Parameciidae</taxon>
        <taxon>Paramecium</taxon>
    </lineage>
</organism>
<evidence type="ECO:0008006" key="3">
    <source>
        <dbReference type="Google" id="ProtNLM"/>
    </source>
</evidence>
<evidence type="ECO:0000313" key="2">
    <source>
        <dbReference type="Proteomes" id="UP000692954"/>
    </source>
</evidence>
<sequence length="441" mass="51703">MHQDQGINNEEFVKVIDKINELIKKFEEYKKQNLQVVMLVGNTGNGKSTLFNFLSGFDLVTKQDSKKTSLQLKNPQQEGTSIIKGGLISVIKEPQYYFSIHNSHLLIDFPGFHDTKGFMQQSLIQILFNRIVTQTSIKIVYVVKQSDDELSGRGRELQKFISQCFGQQNQDFTQITLLLNSYMGDLEDEELASSVRLQLQEIYEKPNEKIIVVRKIKSDQELKEYFSKAKRDELWKSIETSYTIKFKPAQFQRHGEIATFINSRCFSFTNKLVSEICQSLDKQIEKLDKEKMKTLLFHFMEIGLLIEMDMNQNVYGWYEKLINISQQITELLGCQNNIKKEISTFLKIFKFLSQEEDIIETKVVLRENSELIKNQLITQEKTIRYKMTVIENEANARKDEPQMLEFLQILQSAMILKELQNKNELEKKRQERESQKNCIVF</sequence>
<dbReference type="AlphaFoldDB" id="A0A8S1PIH4"/>
<dbReference type="OrthoDB" id="310514at2759"/>